<dbReference type="SUPFAM" id="SSF51735">
    <property type="entry name" value="NAD(P)-binding Rossmann-fold domains"/>
    <property type="match status" value="1"/>
</dbReference>
<sequence length="257" mass="26613">MIGTVGNALLADKVALVTGAGQGMGREIAIGLAEAGASVVVADVNPDTVASTAKNIVESGGIAWAVPWNVANRDEATQVAQQVKQLAGDISILVNNAGIHRRGLVGDEKHFETWHEVMAVNVDGLLYGITAFLDQLKNTGGNIINLASIQSFAAAPNDTTAYSTSKGAVAMLTKSLAVEFARYGIRVNALAPGFIETPQTAISRANPDRMAFVMSHTPMKRAGQASEMAGPAVFLASPLASFVNGVVLPVDGGFLTL</sequence>
<reference evidence="2 3" key="1">
    <citation type="submission" date="2019-03" db="EMBL/GenBank/DDBJ databases">
        <title>Complete Genome Sequence of Paraburkholderia dipogonis ICMP 19430T, a Nitrogen-fixing Symbiont of the South African Invasive Legume Dipogon lignosus in New Zealand.</title>
        <authorList>
            <person name="De Meyer S.E."/>
        </authorList>
    </citation>
    <scope>NUCLEOTIDE SEQUENCE [LARGE SCALE GENOMIC DNA]</scope>
    <source>
        <strain evidence="2 3">ICMP 19430</strain>
    </source>
</reference>
<evidence type="ECO:0000256" key="1">
    <source>
        <dbReference type="ARBA" id="ARBA00006484"/>
    </source>
</evidence>
<name>A0A4Y8MK40_9BURK</name>
<dbReference type="GO" id="GO:0016616">
    <property type="term" value="F:oxidoreductase activity, acting on the CH-OH group of donors, NAD or NADP as acceptor"/>
    <property type="evidence" value="ECO:0007669"/>
    <property type="project" value="TreeGrafter"/>
</dbReference>
<dbReference type="PROSITE" id="PS00061">
    <property type="entry name" value="ADH_SHORT"/>
    <property type="match status" value="1"/>
</dbReference>
<protein>
    <submittedName>
        <fullName evidence="2">SDR family oxidoreductase</fullName>
    </submittedName>
</protein>
<dbReference type="InterPro" id="IPR036291">
    <property type="entry name" value="NAD(P)-bd_dom_sf"/>
</dbReference>
<gene>
    <name evidence="2" type="ORF">E2553_41225</name>
</gene>
<dbReference type="Proteomes" id="UP000297385">
    <property type="component" value="Unassembled WGS sequence"/>
</dbReference>
<dbReference type="FunFam" id="3.40.50.720:FF:000084">
    <property type="entry name" value="Short-chain dehydrogenase reductase"/>
    <property type="match status" value="1"/>
</dbReference>
<dbReference type="GO" id="GO:0030497">
    <property type="term" value="P:fatty acid elongation"/>
    <property type="evidence" value="ECO:0007669"/>
    <property type="project" value="TreeGrafter"/>
</dbReference>
<dbReference type="GeneID" id="97310758"/>
<dbReference type="Gene3D" id="3.40.50.720">
    <property type="entry name" value="NAD(P)-binding Rossmann-like Domain"/>
    <property type="match status" value="1"/>
</dbReference>
<accession>A0A4Y8MK40</accession>
<dbReference type="PRINTS" id="PR00080">
    <property type="entry name" value="SDRFAMILY"/>
</dbReference>
<dbReference type="InterPro" id="IPR002347">
    <property type="entry name" value="SDR_fam"/>
</dbReference>
<comment type="similarity">
    <text evidence="1">Belongs to the short-chain dehydrogenases/reductases (SDR) family.</text>
</comment>
<dbReference type="PANTHER" id="PTHR42760">
    <property type="entry name" value="SHORT-CHAIN DEHYDROGENASES/REDUCTASES FAMILY MEMBER"/>
    <property type="match status" value="1"/>
</dbReference>
<evidence type="ECO:0000313" key="2">
    <source>
        <dbReference type="EMBL" id="TFE37807.1"/>
    </source>
</evidence>
<dbReference type="PANTHER" id="PTHR42760:SF135">
    <property type="entry name" value="BLL7886 PROTEIN"/>
    <property type="match status" value="1"/>
</dbReference>
<dbReference type="RefSeq" id="WP_134466324.1">
    <property type="nucleotide sequence ID" value="NZ_JBHMFL010000148.1"/>
</dbReference>
<organism evidence="2 3">
    <name type="scientific">Paraburkholderia dipogonis</name>
    <dbReference type="NCBI Taxonomy" id="1211383"/>
    <lineage>
        <taxon>Bacteria</taxon>
        <taxon>Pseudomonadati</taxon>
        <taxon>Pseudomonadota</taxon>
        <taxon>Betaproteobacteria</taxon>
        <taxon>Burkholderiales</taxon>
        <taxon>Burkholderiaceae</taxon>
        <taxon>Paraburkholderia</taxon>
    </lineage>
</organism>
<comment type="caution">
    <text evidence="2">The sequence shown here is derived from an EMBL/GenBank/DDBJ whole genome shotgun (WGS) entry which is preliminary data.</text>
</comment>
<proteinExistence type="inferred from homology"/>
<dbReference type="InterPro" id="IPR020904">
    <property type="entry name" value="Sc_DH/Rdtase_CS"/>
</dbReference>
<dbReference type="Pfam" id="PF13561">
    <property type="entry name" value="adh_short_C2"/>
    <property type="match status" value="1"/>
</dbReference>
<dbReference type="EMBL" id="SNVI01000005">
    <property type="protein sequence ID" value="TFE37807.1"/>
    <property type="molecule type" value="Genomic_DNA"/>
</dbReference>
<evidence type="ECO:0000313" key="3">
    <source>
        <dbReference type="Proteomes" id="UP000297385"/>
    </source>
</evidence>
<dbReference type="AlphaFoldDB" id="A0A4Y8MK40"/>
<dbReference type="PRINTS" id="PR00081">
    <property type="entry name" value="GDHRDH"/>
</dbReference>